<dbReference type="InterPro" id="IPR006311">
    <property type="entry name" value="TAT_signal"/>
</dbReference>
<dbReference type="Proteomes" id="UP000645462">
    <property type="component" value="Unassembled WGS sequence"/>
</dbReference>
<dbReference type="Gene3D" id="3.40.190.10">
    <property type="entry name" value="Periplasmic binding protein-like II"/>
    <property type="match status" value="1"/>
</dbReference>
<dbReference type="SUPFAM" id="SSF53850">
    <property type="entry name" value="Periplasmic binding protein-like II"/>
    <property type="match status" value="1"/>
</dbReference>
<accession>A0ABQ1KNX8</accession>
<evidence type="ECO:0000313" key="6">
    <source>
        <dbReference type="Proteomes" id="UP000645462"/>
    </source>
</evidence>
<evidence type="ECO:0000256" key="1">
    <source>
        <dbReference type="ARBA" id="ARBA00004418"/>
    </source>
</evidence>
<dbReference type="Gene3D" id="3.10.105.10">
    <property type="entry name" value="Dipeptide-binding Protein, Domain 3"/>
    <property type="match status" value="1"/>
</dbReference>
<dbReference type="InterPro" id="IPR039424">
    <property type="entry name" value="SBP_5"/>
</dbReference>
<sequence>MNMPHRRVRPSFADMNRRQTLKLLGGSAVAAGAGASGTLSFAASHGGDDEIIRSHGYSYFGDLLYPPDFSHFNYVNPDAPKGGQITLSARGTFDGFNRWAWRGNPQTNSDVVGESLLAGDAFGTAVPADSLTDQYCLIAREIEYPKSKEWCVFHMRDDVVFRNGAPVRAQDAAFTFNLFLEQGIRSFSRSVSERIEGVEVIDDLTLRYKFVDDISRRSLISQVGGMIVLSEDWYQETGERLDEPSVLSPMGTGPYQVGDYEFNRYVVYERNPNYWGWDHPVNVGRHNFDRIRIEYFADATAEFEAFKAGEYTFRSEGSSKRWATGYDFPAINEGHAVREELPDKTAPLNSGVVFNTLRAPVDNRNVRHALSLAFNFEWTRESLEFDLTTQRNSFAEGQEWEAKGVPQGAELAFLQSLGDVVPQDMLTEPAVMPHSSNKDDPSDRRNQRAAMRILADEGWTVDDQGRMVDANGQQMTLDFLVLSTWDDTRQATIETYVNTLRNWGIEVNANAVDSAQGQQRFLDKDYDMIQTSVQTFSTVGTGLKQLFGSETAEVSSWNPSALRSPVVDAIIEAALNAETREDEITALTALDRALRYERIVAHAGYVPEYWIAYFDMFERPEDLPLLGLGVLDFWWFNEEKYEALRAAGALR</sequence>
<dbReference type="PROSITE" id="PS51318">
    <property type="entry name" value="TAT"/>
    <property type="match status" value="1"/>
</dbReference>
<organism evidence="5 6">
    <name type="scientific">Marivita lacus</name>
    <dbReference type="NCBI Taxonomy" id="1323742"/>
    <lineage>
        <taxon>Bacteria</taxon>
        <taxon>Pseudomonadati</taxon>
        <taxon>Pseudomonadota</taxon>
        <taxon>Alphaproteobacteria</taxon>
        <taxon>Rhodobacterales</taxon>
        <taxon>Roseobacteraceae</taxon>
        <taxon>Marivita</taxon>
    </lineage>
</organism>
<evidence type="ECO:0000313" key="5">
    <source>
        <dbReference type="EMBL" id="GGC05901.1"/>
    </source>
</evidence>
<evidence type="ECO:0000259" key="4">
    <source>
        <dbReference type="Pfam" id="PF00496"/>
    </source>
</evidence>
<evidence type="ECO:0000256" key="3">
    <source>
        <dbReference type="ARBA" id="ARBA00022729"/>
    </source>
</evidence>
<proteinExistence type="inferred from homology"/>
<gene>
    <name evidence="5" type="primary">yejA</name>
    <name evidence="5" type="ORF">GCM10011363_23220</name>
</gene>
<dbReference type="CDD" id="cd08497">
    <property type="entry name" value="MbnE-like"/>
    <property type="match status" value="1"/>
</dbReference>
<dbReference type="InterPro" id="IPR000914">
    <property type="entry name" value="SBP_5_dom"/>
</dbReference>
<evidence type="ECO:0000256" key="2">
    <source>
        <dbReference type="ARBA" id="ARBA00005695"/>
    </source>
</evidence>
<keyword evidence="3" id="KW-0732">Signal</keyword>
<name>A0ABQ1KNX8_9RHOB</name>
<dbReference type="PANTHER" id="PTHR30290">
    <property type="entry name" value="PERIPLASMIC BINDING COMPONENT OF ABC TRANSPORTER"/>
    <property type="match status" value="1"/>
</dbReference>
<dbReference type="PIRSF" id="PIRSF002741">
    <property type="entry name" value="MppA"/>
    <property type="match status" value="1"/>
</dbReference>
<feature type="domain" description="Solute-binding protein family 5" evidence="4">
    <location>
        <begin position="148"/>
        <end position="536"/>
    </location>
</feature>
<protein>
    <submittedName>
        <fullName evidence="5">ABC transporter substrate-binding protein</fullName>
    </submittedName>
</protein>
<dbReference type="Pfam" id="PF00496">
    <property type="entry name" value="SBP_bac_5"/>
    <property type="match status" value="1"/>
</dbReference>
<keyword evidence="6" id="KW-1185">Reference proteome</keyword>
<comment type="similarity">
    <text evidence="2">Belongs to the bacterial solute-binding protein 5 family.</text>
</comment>
<comment type="caution">
    <text evidence="5">The sequence shown here is derived from an EMBL/GenBank/DDBJ whole genome shotgun (WGS) entry which is preliminary data.</text>
</comment>
<reference evidence="6" key="1">
    <citation type="journal article" date="2019" name="Int. J. Syst. Evol. Microbiol.">
        <title>The Global Catalogue of Microorganisms (GCM) 10K type strain sequencing project: providing services to taxonomists for standard genome sequencing and annotation.</title>
        <authorList>
            <consortium name="The Broad Institute Genomics Platform"/>
            <consortium name="The Broad Institute Genome Sequencing Center for Infectious Disease"/>
            <person name="Wu L."/>
            <person name="Ma J."/>
        </authorList>
    </citation>
    <scope>NUCLEOTIDE SEQUENCE [LARGE SCALE GENOMIC DNA]</scope>
    <source>
        <strain evidence="6">CGMCC 1.12478</strain>
    </source>
</reference>
<dbReference type="EMBL" id="BMFC01000005">
    <property type="protein sequence ID" value="GGC05901.1"/>
    <property type="molecule type" value="Genomic_DNA"/>
</dbReference>
<comment type="subcellular location">
    <subcellularLocation>
        <location evidence="1">Periplasm</location>
    </subcellularLocation>
</comment>
<dbReference type="PANTHER" id="PTHR30290:SF64">
    <property type="entry name" value="ABC TRANSPORTER PERIPLASMIC BINDING PROTEIN"/>
    <property type="match status" value="1"/>
</dbReference>
<dbReference type="InterPro" id="IPR030678">
    <property type="entry name" value="Peptide/Ni-bd"/>
</dbReference>